<comment type="caution">
    <text evidence="2">The sequence shown here is derived from an EMBL/GenBank/DDBJ whole genome shotgun (WGS) entry which is preliminary data.</text>
</comment>
<dbReference type="InterPro" id="IPR043502">
    <property type="entry name" value="DNA/RNA_pol_sf"/>
</dbReference>
<proteinExistence type="predicted"/>
<dbReference type="InterPro" id="IPR000477">
    <property type="entry name" value="RT_dom"/>
</dbReference>
<feature type="domain" description="Reverse transcriptase" evidence="1">
    <location>
        <begin position="3"/>
        <end position="146"/>
    </location>
</feature>
<evidence type="ECO:0000313" key="2">
    <source>
        <dbReference type="EMBL" id="KAH1131095.1"/>
    </source>
</evidence>
<dbReference type="SUPFAM" id="SSF56672">
    <property type="entry name" value="DNA/RNA polymerases"/>
    <property type="match status" value="1"/>
</dbReference>
<evidence type="ECO:0000313" key="3">
    <source>
        <dbReference type="Proteomes" id="UP000828251"/>
    </source>
</evidence>
<accession>A0A9D3WL34</accession>
<dbReference type="AlphaFoldDB" id="A0A9D3WL34"/>
<evidence type="ECO:0000259" key="1">
    <source>
        <dbReference type="Pfam" id="PF00078"/>
    </source>
</evidence>
<dbReference type="OrthoDB" id="6629474at2759"/>
<dbReference type="Pfam" id="PF00078">
    <property type="entry name" value="RVT_1"/>
    <property type="match status" value="1"/>
</dbReference>
<protein>
    <recommendedName>
        <fullName evidence="1">Reverse transcriptase domain-containing protein</fullName>
    </recommendedName>
</protein>
<reference evidence="2 3" key="1">
    <citation type="journal article" date="2021" name="Plant Biotechnol. J.">
        <title>Multi-omics assisted identification of the key and species-specific regulatory components of drought-tolerant mechanisms in Gossypium stocksii.</title>
        <authorList>
            <person name="Yu D."/>
            <person name="Ke L."/>
            <person name="Zhang D."/>
            <person name="Wu Y."/>
            <person name="Sun Y."/>
            <person name="Mei J."/>
            <person name="Sun J."/>
            <person name="Sun Y."/>
        </authorList>
    </citation>
    <scope>NUCLEOTIDE SEQUENCE [LARGE SCALE GENOMIC DNA]</scope>
    <source>
        <strain evidence="3">cv. E1</strain>
        <tissue evidence="2">Leaf</tissue>
    </source>
</reference>
<name>A0A9D3WL34_9ROSI</name>
<sequence length="334" mass="38601">MRCKQNRKNWMAIKLNLEKAYDRVIMSSISFSTMQILWNGVPTRKFKPVMSIRQGCPLSPYLFVLCMDWLGHVIHKKIKDRNWDPIRLSRSEPAISHLFFIDNLVIFGKAQFVQARLIDSILYQFCETSGHRVSIGKSNIFFSKNTSSEVRAQITQIFRLSRSSEFRYSLVSKNDTLWAHVLRSKYSWKEVLPESICRSQSSHLWKALSKIWSLLRDNLIWSLGDGSTVRCWKDNWIPGMGFLSFKIPSFSNLDLDCRVRDFVNIDRSWNVDLFHIWVPKDVLSKIISIPPPHPNSGPDRVVWARSNLGVFSVRSVTAVFTLTAAKCTAHLNSS</sequence>
<organism evidence="2 3">
    <name type="scientific">Gossypium stocksii</name>
    <dbReference type="NCBI Taxonomy" id="47602"/>
    <lineage>
        <taxon>Eukaryota</taxon>
        <taxon>Viridiplantae</taxon>
        <taxon>Streptophyta</taxon>
        <taxon>Embryophyta</taxon>
        <taxon>Tracheophyta</taxon>
        <taxon>Spermatophyta</taxon>
        <taxon>Magnoliopsida</taxon>
        <taxon>eudicotyledons</taxon>
        <taxon>Gunneridae</taxon>
        <taxon>Pentapetalae</taxon>
        <taxon>rosids</taxon>
        <taxon>malvids</taxon>
        <taxon>Malvales</taxon>
        <taxon>Malvaceae</taxon>
        <taxon>Malvoideae</taxon>
        <taxon>Gossypium</taxon>
    </lineage>
</organism>
<dbReference type="Proteomes" id="UP000828251">
    <property type="component" value="Unassembled WGS sequence"/>
</dbReference>
<keyword evidence="3" id="KW-1185">Reference proteome</keyword>
<dbReference type="EMBL" id="JAIQCV010000001">
    <property type="protein sequence ID" value="KAH1131095.1"/>
    <property type="molecule type" value="Genomic_DNA"/>
</dbReference>
<gene>
    <name evidence="2" type="ORF">J1N35_002473</name>
</gene>